<organism evidence="3 4">
    <name type="scientific">Rhizoctonia solani</name>
    <dbReference type="NCBI Taxonomy" id="456999"/>
    <lineage>
        <taxon>Eukaryota</taxon>
        <taxon>Fungi</taxon>
        <taxon>Dikarya</taxon>
        <taxon>Basidiomycota</taxon>
        <taxon>Agaricomycotina</taxon>
        <taxon>Agaricomycetes</taxon>
        <taxon>Cantharellales</taxon>
        <taxon>Ceratobasidiaceae</taxon>
        <taxon>Rhizoctonia</taxon>
    </lineage>
</organism>
<dbReference type="InterPro" id="IPR048661">
    <property type="entry name" value="CPL1-like"/>
</dbReference>
<comment type="caution">
    <text evidence="3">The sequence shown here is derived from an EMBL/GenBank/DDBJ whole genome shotgun (WGS) entry which is preliminary data.</text>
</comment>
<evidence type="ECO:0000259" key="2">
    <source>
        <dbReference type="Pfam" id="PF21671"/>
    </source>
</evidence>
<evidence type="ECO:0000313" key="3">
    <source>
        <dbReference type="EMBL" id="CAE6397908.1"/>
    </source>
</evidence>
<gene>
    <name evidence="3" type="ORF">RDB_LOCUS51843</name>
</gene>
<feature type="chain" id="PRO_5034067272" description="Protein CPL1-like domain-containing protein" evidence="1">
    <location>
        <begin position="20"/>
        <end position="297"/>
    </location>
</feature>
<dbReference type="PANTHER" id="PTHR35192:SF2">
    <property type="entry name" value="APPLE DOMAIN-CONTAINING PROTEIN"/>
    <property type="match status" value="1"/>
</dbReference>
<reference evidence="3" key="1">
    <citation type="submission" date="2021-01" db="EMBL/GenBank/DDBJ databases">
        <authorList>
            <person name="Kaushik A."/>
        </authorList>
    </citation>
    <scope>NUCLEOTIDE SEQUENCE</scope>
    <source>
        <strain evidence="3">AG1-1C</strain>
    </source>
</reference>
<dbReference type="PANTHER" id="PTHR35192">
    <property type="entry name" value="PROTEIN, PUTATIVE-RELATED"/>
    <property type="match status" value="1"/>
</dbReference>
<feature type="domain" description="Protein CPL1-like" evidence="2">
    <location>
        <begin position="203"/>
        <end position="266"/>
    </location>
</feature>
<evidence type="ECO:0000256" key="1">
    <source>
        <dbReference type="SAM" id="SignalP"/>
    </source>
</evidence>
<proteinExistence type="predicted"/>
<dbReference type="Proteomes" id="UP000663846">
    <property type="component" value="Unassembled WGS sequence"/>
</dbReference>
<dbReference type="InterPro" id="IPR038955">
    <property type="entry name" value="PriA/CPL1_fungi"/>
</dbReference>
<accession>A0A8H2WM15</accession>
<protein>
    <recommendedName>
        <fullName evidence="2">Protein CPL1-like domain-containing protein</fullName>
    </recommendedName>
</protein>
<keyword evidence="1" id="KW-0732">Signal</keyword>
<evidence type="ECO:0000313" key="4">
    <source>
        <dbReference type="Proteomes" id="UP000663846"/>
    </source>
</evidence>
<dbReference type="AlphaFoldDB" id="A0A8H2WM15"/>
<dbReference type="EMBL" id="CAJMWS010000300">
    <property type="protein sequence ID" value="CAE6397908.1"/>
    <property type="molecule type" value="Genomic_DNA"/>
</dbReference>
<dbReference type="Pfam" id="PF21671">
    <property type="entry name" value="CPL1-like"/>
    <property type="match status" value="1"/>
</dbReference>
<sequence>MRPLHTLFSLFALSSLVAGHMATPHRRAIDTCANINLSLSVLDALNVGVKVCACLGTTGALIKENSSLYVASKVLGEAGVKSKLAAAIQSGQGKCTCTYPDYAIPACSSKNLCHFNCPGGRVKVNGQCVCKEGHHDCNGKCVPTSQACSSQGARTPYTVHQISGGKNKRSGRGTPNWARRSLSSAHCPVGTEMCGVLGRPDAWECLNVEEDLGSCGGCAYPFFPGQEPGMDCSAIPGVEVVACRKGLCEVSKCITNWMISADGHACEPNEHAKTRQFISIGRTNKVSDADAVRMASW</sequence>
<name>A0A8H2WM15_9AGAM</name>
<feature type="signal peptide" evidence="1">
    <location>
        <begin position="1"/>
        <end position="19"/>
    </location>
</feature>